<evidence type="ECO:0000256" key="1">
    <source>
        <dbReference type="SAM" id="MobiDB-lite"/>
    </source>
</evidence>
<reference evidence="3" key="1">
    <citation type="submission" date="2022-08" db="EMBL/GenBank/DDBJ databases">
        <title>Genome sequencing of akame (Lates japonicus).</title>
        <authorList>
            <person name="Hashiguchi Y."/>
            <person name="Takahashi H."/>
        </authorList>
    </citation>
    <scope>NUCLEOTIDE SEQUENCE</scope>
    <source>
        <strain evidence="3">Kochi</strain>
    </source>
</reference>
<gene>
    <name evidence="3" type="ORF">AKAME5_000601200</name>
</gene>
<proteinExistence type="predicted"/>
<sequence length="81" mass="8770">MKAKSSSSSSSSDISLTLSFLLLVFIQPEQQSNPQPCASLIPVRPQTTPPPTLSLLNVTSDPPSRPLAWHRASPEPPPPRR</sequence>
<name>A0AAD3MFH3_LATJO</name>
<dbReference type="EMBL" id="BRZM01000016">
    <property type="protein sequence ID" value="GLD53230.1"/>
    <property type="molecule type" value="Genomic_DNA"/>
</dbReference>
<dbReference type="AlphaFoldDB" id="A0AAD3MFH3"/>
<evidence type="ECO:0000313" key="3">
    <source>
        <dbReference type="EMBL" id="GLD53230.1"/>
    </source>
</evidence>
<evidence type="ECO:0000313" key="4">
    <source>
        <dbReference type="Proteomes" id="UP001279410"/>
    </source>
</evidence>
<feature type="chain" id="PRO_5042187944" evidence="2">
    <location>
        <begin position="32"/>
        <end position="81"/>
    </location>
</feature>
<protein>
    <submittedName>
        <fullName evidence="3">Protein PTHB1</fullName>
    </submittedName>
</protein>
<accession>A0AAD3MFH3</accession>
<comment type="caution">
    <text evidence="3">The sequence shown here is derived from an EMBL/GenBank/DDBJ whole genome shotgun (WGS) entry which is preliminary data.</text>
</comment>
<organism evidence="3 4">
    <name type="scientific">Lates japonicus</name>
    <name type="common">Japanese lates</name>
    <dbReference type="NCBI Taxonomy" id="270547"/>
    <lineage>
        <taxon>Eukaryota</taxon>
        <taxon>Metazoa</taxon>
        <taxon>Chordata</taxon>
        <taxon>Craniata</taxon>
        <taxon>Vertebrata</taxon>
        <taxon>Euteleostomi</taxon>
        <taxon>Actinopterygii</taxon>
        <taxon>Neopterygii</taxon>
        <taxon>Teleostei</taxon>
        <taxon>Neoteleostei</taxon>
        <taxon>Acanthomorphata</taxon>
        <taxon>Carangaria</taxon>
        <taxon>Carangaria incertae sedis</taxon>
        <taxon>Centropomidae</taxon>
        <taxon>Lates</taxon>
    </lineage>
</organism>
<evidence type="ECO:0000256" key="2">
    <source>
        <dbReference type="SAM" id="SignalP"/>
    </source>
</evidence>
<feature type="region of interest" description="Disordered" evidence="1">
    <location>
        <begin position="36"/>
        <end position="81"/>
    </location>
</feature>
<dbReference type="Proteomes" id="UP001279410">
    <property type="component" value="Unassembled WGS sequence"/>
</dbReference>
<keyword evidence="4" id="KW-1185">Reference proteome</keyword>
<keyword evidence="2" id="KW-0732">Signal</keyword>
<feature type="signal peptide" evidence="2">
    <location>
        <begin position="1"/>
        <end position="31"/>
    </location>
</feature>